<dbReference type="Proteomes" id="UP000319296">
    <property type="component" value="Unassembled WGS sequence"/>
</dbReference>
<evidence type="ECO:0000313" key="2">
    <source>
        <dbReference type="Proteomes" id="UP000319296"/>
    </source>
</evidence>
<comment type="caution">
    <text evidence="1">The sequence shown here is derived from an EMBL/GenBank/DDBJ whole genome shotgun (WGS) entry which is preliminary data.</text>
</comment>
<sequence length="62" mass="7231">MNKIKDITINDLNQIIEEKVIELLGDPDSGLQLKEEFKAELERRLKKPSKKISHQEALKRFA</sequence>
<reference evidence="1 2" key="1">
    <citation type="journal article" date="2019" name="ISME J.">
        <title>Insights into ecological role of a new deltaproteobacterial order Candidatus Acidulodesulfobacterales by metagenomics and metatranscriptomics.</title>
        <authorList>
            <person name="Tan S."/>
            <person name="Liu J."/>
            <person name="Fang Y."/>
            <person name="Hedlund B.P."/>
            <person name="Lian Z.H."/>
            <person name="Huang L.Y."/>
            <person name="Li J.T."/>
            <person name="Huang L.N."/>
            <person name="Li W.J."/>
            <person name="Jiang H.C."/>
            <person name="Dong H.L."/>
            <person name="Shu W.S."/>
        </authorList>
    </citation>
    <scope>NUCLEOTIDE SEQUENCE [LARGE SCALE GENOMIC DNA]</scope>
    <source>
        <strain evidence="1">AP1</strain>
    </source>
</reference>
<proteinExistence type="predicted"/>
<accession>A0A519BKE8</accession>
<name>A0A519BKE8_9DELT</name>
<gene>
    <name evidence="1" type="ORF">EVG15_09690</name>
</gene>
<dbReference type="EMBL" id="SGBB01000024">
    <property type="protein sequence ID" value="RZD17737.1"/>
    <property type="molecule type" value="Genomic_DNA"/>
</dbReference>
<dbReference type="AlphaFoldDB" id="A0A519BKE8"/>
<evidence type="ECO:0000313" key="1">
    <source>
        <dbReference type="EMBL" id="RZD17737.1"/>
    </source>
</evidence>
<protein>
    <submittedName>
        <fullName evidence="1">Uncharacterized protein</fullName>
    </submittedName>
</protein>
<organism evidence="1 2">
    <name type="scientific">Candidatus Acididesulfobacter diazotrophicus</name>
    <dbReference type="NCBI Taxonomy" id="2597226"/>
    <lineage>
        <taxon>Bacteria</taxon>
        <taxon>Deltaproteobacteria</taxon>
        <taxon>Candidatus Acidulodesulfobacterales</taxon>
        <taxon>Candidatus Acididesulfobacter</taxon>
    </lineage>
</organism>